<feature type="transmembrane region" description="Helical" evidence="1">
    <location>
        <begin position="18"/>
        <end position="39"/>
    </location>
</feature>
<accession>A0ABV5X2S3</accession>
<keyword evidence="1" id="KW-1133">Transmembrane helix</keyword>
<keyword evidence="1" id="KW-0812">Transmembrane</keyword>
<keyword evidence="1" id="KW-0472">Membrane</keyword>
<dbReference type="RefSeq" id="WP_376840597.1">
    <property type="nucleotide sequence ID" value="NZ_JBHMAU010000066.1"/>
</dbReference>
<reference evidence="3 4" key="1">
    <citation type="submission" date="2024-09" db="EMBL/GenBank/DDBJ databases">
        <authorList>
            <person name="Sun Q."/>
            <person name="Mori K."/>
        </authorList>
    </citation>
    <scope>NUCLEOTIDE SEQUENCE [LARGE SCALE GENOMIC DNA]</scope>
    <source>
        <strain evidence="3 4">JCM 11683</strain>
    </source>
</reference>
<feature type="transmembrane region" description="Helical" evidence="1">
    <location>
        <begin position="51"/>
        <end position="75"/>
    </location>
</feature>
<comment type="caution">
    <text evidence="3">The sequence shown here is derived from an EMBL/GenBank/DDBJ whole genome shotgun (WGS) entry which is preliminary data.</text>
</comment>
<dbReference type="InterPro" id="IPR019692">
    <property type="entry name" value="CFP-6_PH"/>
</dbReference>
<sequence>MAPAASETRPFRPYFTRILTVVLAVTIVISFALLSWGLTTLEWSAWSRLDILWMNALGLLFGVAVWRIGAIAAFVTDEALIVRNIIGTTRVEWSRILSISYHPRGGDSWVMLDLSDGSTLSVMAIQSADGDRARRACDRLRRLVDTYSAPDVPDN</sequence>
<protein>
    <submittedName>
        <fullName evidence="3">PH domain-containing protein</fullName>
    </submittedName>
</protein>
<feature type="domain" description="Low molecular weight protein antigen 6 PH" evidence="2">
    <location>
        <begin position="74"/>
        <end position="142"/>
    </location>
</feature>
<gene>
    <name evidence="3" type="ORF">ACFFN1_10060</name>
</gene>
<proteinExistence type="predicted"/>
<organism evidence="3 4">
    <name type="scientific">Brevibacterium otitidis</name>
    <dbReference type="NCBI Taxonomy" id="53364"/>
    <lineage>
        <taxon>Bacteria</taxon>
        <taxon>Bacillati</taxon>
        <taxon>Actinomycetota</taxon>
        <taxon>Actinomycetes</taxon>
        <taxon>Micrococcales</taxon>
        <taxon>Brevibacteriaceae</taxon>
        <taxon>Brevibacterium</taxon>
    </lineage>
</organism>
<name>A0ABV5X2S3_9MICO</name>
<evidence type="ECO:0000313" key="3">
    <source>
        <dbReference type="EMBL" id="MFB9776738.1"/>
    </source>
</evidence>
<dbReference type="Proteomes" id="UP001589707">
    <property type="component" value="Unassembled WGS sequence"/>
</dbReference>
<evidence type="ECO:0000256" key="1">
    <source>
        <dbReference type="SAM" id="Phobius"/>
    </source>
</evidence>
<keyword evidence="4" id="KW-1185">Reference proteome</keyword>
<evidence type="ECO:0000313" key="4">
    <source>
        <dbReference type="Proteomes" id="UP001589707"/>
    </source>
</evidence>
<dbReference type="EMBL" id="JBHMAU010000066">
    <property type="protein sequence ID" value="MFB9776738.1"/>
    <property type="molecule type" value="Genomic_DNA"/>
</dbReference>
<evidence type="ECO:0000259" key="2">
    <source>
        <dbReference type="Pfam" id="PF10756"/>
    </source>
</evidence>
<dbReference type="Pfam" id="PF10756">
    <property type="entry name" value="bPH_6"/>
    <property type="match status" value="1"/>
</dbReference>